<evidence type="ECO:0000256" key="5">
    <source>
        <dbReference type="ARBA" id="ARBA00020453"/>
    </source>
</evidence>
<evidence type="ECO:0000256" key="15">
    <source>
        <dbReference type="SAM" id="Phobius"/>
    </source>
</evidence>
<keyword evidence="6" id="KW-1003">Cell membrane</keyword>
<evidence type="ECO:0000256" key="13">
    <source>
        <dbReference type="ARBA" id="ARBA00023180"/>
    </source>
</evidence>
<evidence type="ECO:0000313" key="17">
    <source>
        <dbReference type="Proteomes" id="UP001591681"/>
    </source>
</evidence>
<dbReference type="GO" id="GO:0005856">
    <property type="term" value="C:cytoskeleton"/>
    <property type="evidence" value="ECO:0007669"/>
    <property type="project" value="UniProtKB-SubCell"/>
</dbReference>
<evidence type="ECO:0000256" key="11">
    <source>
        <dbReference type="ARBA" id="ARBA00023136"/>
    </source>
</evidence>
<accession>A0ABD1KBL7</accession>
<sequence>MVREQYVRTTGDEGVPDTVPEYLYKIGIYGWRKRCLYLFILILLAILVINLALTIWIVRVMWFNMEGMGLLQVHPDGVRLEGESDFLFSLYAHEIDSREDSALLLDSTENVSLNARNENGNVTGRLSVGPKKVQGDAQQLVVSSNSGRMLFQADGKEVVVGNNKLRITGPEGAIFQHSVQTPLIRGEMSKDLRLDAPTRSLSMDAPAGVHIKALSGRLSVTSNRDVQLHSTEGLLVLDAEMVRMHNLQLGTAGTGGAQDLYEVCVCPNSGKLFLSKANVKTTCSDSQQC</sequence>
<dbReference type="EMBL" id="JBHFQA010000007">
    <property type="protein sequence ID" value="KAL2096566.1"/>
    <property type="molecule type" value="Genomic_DNA"/>
</dbReference>
<dbReference type="Pfam" id="PF04790">
    <property type="entry name" value="Sarcoglycan_1"/>
    <property type="match status" value="1"/>
</dbReference>
<evidence type="ECO:0000256" key="4">
    <source>
        <dbReference type="ARBA" id="ARBA00007574"/>
    </source>
</evidence>
<organism evidence="16 17">
    <name type="scientific">Coilia grayii</name>
    <name type="common">Gray's grenadier anchovy</name>
    <dbReference type="NCBI Taxonomy" id="363190"/>
    <lineage>
        <taxon>Eukaryota</taxon>
        <taxon>Metazoa</taxon>
        <taxon>Chordata</taxon>
        <taxon>Craniata</taxon>
        <taxon>Vertebrata</taxon>
        <taxon>Euteleostomi</taxon>
        <taxon>Actinopterygii</taxon>
        <taxon>Neopterygii</taxon>
        <taxon>Teleostei</taxon>
        <taxon>Clupei</taxon>
        <taxon>Clupeiformes</taxon>
        <taxon>Clupeoidei</taxon>
        <taxon>Engraulidae</taxon>
        <taxon>Coilinae</taxon>
        <taxon>Coilia</taxon>
    </lineage>
</organism>
<keyword evidence="7" id="KW-0963">Cytoplasm</keyword>
<evidence type="ECO:0000256" key="10">
    <source>
        <dbReference type="ARBA" id="ARBA00022989"/>
    </source>
</evidence>
<name>A0ABD1KBL7_9TELE</name>
<dbReference type="AlphaFoldDB" id="A0ABD1KBL7"/>
<dbReference type="InterPro" id="IPR039972">
    <property type="entry name" value="Sarcoglycan_gamma/delta/zeta"/>
</dbReference>
<evidence type="ECO:0000256" key="6">
    <source>
        <dbReference type="ARBA" id="ARBA00022475"/>
    </source>
</evidence>
<comment type="similarity">
    <text evidence="4">Belongs to the sarcoglycan beta/delta/gamma/zeta family.</text>
</comment>
<evidence type="ECO:0000256" key="12">
    <source>
        <dbReference type="ARBA" id="ARBA00023157"/>
    </source>
</evidence>
<keyword evidence="11 15" id="KW-0472">Membrane</keyword>
<protein>
    <recommendedName>
        <fullName evidence="5">Gamma-sarcoglycan</fullName>
    </recommendedName>
</protein>
<gene>
    <name evidence="16" type="ORF">ACEWY4_008714</name>
</gene>
<evidence type="ECO:0000256" key="3">
    <source>
        <dbReference type="ARBA" id="ARBA00004274"/>
    </source>
</evidence>
<evidence type="ECO:0000313" key="16">
    <source>
        <dbReference type="EMBL" id="KAL2096566.1"/>
    </source>
</evidence>
<dbReference type="InterPro" id="IPR006875">
    <property type="entry name" value="Sarcoglycan"/>
</dbReference>
<comment type="function">
    <text evidence="1">Component of the sarcoglycan complex, a subcomplex of the dystrophin-glycoprotein complex which forms a link between the F-actin cytoskeleton and the extracellular matrix.</text>
</comment>
<comment type="subcellular location">
    <subcellularLocation>
        <location evidence="3">Cell membrane</location>
        <location evidence="3">Sarcolemma</location>
        <topology evidence="3">Single-pass type II membrane protein</topology>
    </subcellularLocation>
    <subcellularLocation>
        <location evidence="2">Cytoplasm</location>
        <location evidence="2">Cytoskeleton</location>
    </subcellularLocation>
</comment>
<keyword evidence="10 15" id="KW-1133">Transmembrane helix</keyword>
<feature type="transmembrane region" description="Helical" evidence="15">
    <location>
        <begin position="35"/>
        <end position="58"/>
    </location>
</feature>
<keyword evidence="17" id="KW-1185">Reference proteome</keyword>
<dbReference type="PANTHER" id="PTHR12939:SF4">
    <property type="entry name" value="GAMMA-SARCOGLYCAN"/>
    <property type="match status" value="1"/>
</dbReference>
<comment type="caution">
    <text evidence="16">The sequence shown here is derived from an EMBL/GenBank/DDBJ whole genome shotgun (WGS) entry which is preliminary data.</text>
</comment>
<dbReference type="Proteomes" id="UP001591681">
    <property type="component" value="Unassembled WGS sequence"/>
</dbReference>
<keyword evidence="14" id="KW-0206">Cytoskeleton</keyword>
<keyword evidence="13" id="KW-0325">Glycoprotein</keyword>
<proteinExistence type="inferred from homology"/>
<evidence type="ECO:0000256" key="9">
    <source>
        <dbReference type="ARBA" id="ARBA00022968"/>
    </source>
</evidence>
<keyword evidence="9" id="KW-0735">Signal-anchor</keyword>
<evidence type="ECO:0000256" key="14">
    <source>
        <dbReference type="ARBA" id="ARBA00023212"/>
    </source>
</evidence>
<evidence type="ECO:0000256" key="8">
    <source>
        <dbReference type="ARBA" id="ARBA00022692"/>
    </source>
</evidence>
<dbReference type="PANTHER" id="PTHR12939">
    <property type="entry name" value="SARCOGLYCAN"/>
    <property type="match status" value="1"/>
</dbReference>
<keyword evidence="8 15" id="KW-0812">Transmembrane</keyword>
<reference evidence="16 17" key="1">
    <citation type="submission" date="2024-09" db="EMBL/GenBank/DDBJ databases">
        <title>A chromosome-level genome assembly of Gray's grenadier anchovy, Coilia grayii.</title>
        <authorList>
            <person name="Fu Z."/>
        </authorList>
    </citation>
    <scope>NUCLEOTIDE SEQUENCE [LARGE SCALE GENOMIC DNA]</scope>
    <source>
        <strain evidence="16">G4</strain>
        <tissue evidence="16">Muscle</tissue>
    </source>
</reference>
<evidence type="ECO:0000256" key="2">
    <source>
        <dbReference type="ARBA" id="ARBA00004245"/>
    </source>
</evidence>
<evidence type="ECO:0000256" key="7">
    <source>
        <dbReference type="ARBA" id="ARBA00022490"/>
    </source>
</evidence>
<evidence type="ECO:0000256" key="1">
    <source>
        <dbReference type="ARBA" id="ARBA00002860"/>
    </source>
</evidence>
<keyword evidence="12" id="KW-1015">Disulfide bond</keyword>
<dbReference type="GO" id="GO:0042383">
    <property type="term" value="C:sarcolemma"/>
    <property type="evidence" value="ECO:0007669"/>
    <property type="project" value="UniProtKB-SubCell"/>
</dbReference>